<reference evidence="2" key="1">
    <citation type="submission" date="2016-12" db="EMBL/GenBank/DDBJ databases">
        <authorList>
            <person name="Gulvik C.A."/>
        </authorList>
    </citation>
    <scope>NUCLEOTIDE SEQUENCE [LARGE SCALE GENOMIC DNA]</scope>
    <source>
        <strain evidence="2">NED12-00049-6B</strain>
    </source>
</reference>
<dbReference type="Proteomes" id="UP000186890">
    <property type="component" value="Unassembled WGS sequence"/>
</dbReference>
<accession>A0A1Q8EAB8</accession>
<dbReference type="EMBL" id="MSJM01000001">
    <property type="protein sequence ID" value="OLF48730.1"/>
    <property type="molecule type" value="Genomic_DNA"/>
</dbReference>
<proteinExistence type="predicted"/>
<comment type="caution">
    <text evidence="1">The sequence shown here is derived from an EMBL/GenBank/DDBJ whole genome shotgun (WGS) entry which is preliminary data.</text>
</comment>
<sequence>MKFDMANSLLQGKVHKMGSLFQTIEKHIPIAESILADNYYLSFEFGEEGAVAYLAGESANFVKIEFGLCDYCRITNVSLKITKYIVDMGLKYNLYKVENSQLHRYLTDRSFGISDLYETDHYRLVANNAILDIIIDKTNDVYITEGGYKYGLVE</sequence>
<name>A0A1Q8EAB8_9STRE</name>
<evidence type="ECO:0000313" key="2">
    <source>
        <dbReference type="Proteomes" id="UP000186890"/>
    </source>
</evidence>
<protein>
    <submittedName>
        <fullName evidence="1">Uncharacterized protein</fullName>
    </submittedName>
</protein>
<gene>
    <name evidence="1" type="ORF">BU202_00090</name>
</gene>
<evidence type="ECO:0000313" key="1">
    <source>
        <dbReference type="EMBL" id="OLF48730.1"/>
    </source>
</evidence>
<dbReference type="AlphaFoldDB" id="A0A1Q8EAB8"/>
<organism evidence="1 2">
    <name type="scientific">Streptococcus cuniculi</name>
    <dbReference type="NCBI Taxonomy" id="1432788"/>
    <lineage>
        <taxon>Bacteria</taxon>
        <taxon>Bacillati</taxon>
        <taxon>Bacillota</taxon>
        <taxon>Bacilli</taxon>
        <taxon>Lactobacillales</taxon>
        <taxon>Streptococcaceae</taxon>
        <taxon>Streptococcus</taxon>
    </lineage>
</organism>
<keyword evidence="2" id="KW-1185">Reference proteome</keyword>